<organism evidence="2">
    <name type="scientific">freshwater metagenome</name>
    <dbReference type="NCBI Taxonomy" id="449393"/>
    <lineage>
        <taxon>unclassified sequences</taxon>
        <taxon>metagenomes</taxon>
        <taxon>ecological metagenomes</taxon>
    </lineage>
</organism>
<dbReference type="InterPro" id="IPR003749">
    <property type="entry name" value="ThiS/MoaD-like"/>
</dbReference>
<proteinExistence type="predicted"/>
<sequence length="99" mass="10493">MTSFADTRTQGSRKRYDEYVVQLRMFASAREAAGTARDTMPGDTVDQVLAGAVARFGADFATVLQSCRVWVNGESADGTSAVTDTDEVAILPPVSGGDK</sequence>
<dbReference type="EMBL" id="CAFAAG010000064">
    <property type="protein sequence ID" value="CAB4794632.1"/>
    <property type="molecule type" value="Genomic_DNA"/>
</dbReference>
<evidence type="ECO:0000313" key="2">
    <source>
        <dbReference type="EMBL" id="CAB4794632.1"/>
    </source>
</evidence>
<protein>
    <submittedName>
        <fullName evidence="2">Unannotated protein</fullName>
    </submittedName>
</protein>
<dbReference type="InterPro" id="IPR044672">
    <property type="entry name" value="MOCS2A"/>
</dbReference>
<dbReference type="PANTHER" id="PTHR33359">
    <property type="entry name" value="MOLYBDOPTERIN SYNTHASE SULFUR CARRIER SUBUNIT"/>
    <property type="match status" value="1"/>
</dbReference>
<dbReference type="GO" id="GO:0006777">
    <property type="term" value="P:Mo-molybdopterin cofactor biosynthetic process"/>
    <property type="evidence" value="ECO:0007669"/>
    <property type="project" value="InterPro"/>
</dbReference>
<dbReference type="GO" id="GO:0000166">
    <property type="term" value="F:nucleotide binding"/>
    <property type="evidence" value="ECO:0007669"/>
    <property type="project" value="UniProtKB-KW"/>
</dbReference>
<dbReference type="Pfam" id="PF02597">
    <property type="entry name" value="ThiS"/>
    <property type="match status" value="1"/>
</dbReference>
<dbReference type="SUPFAM" id="SSF54285">
    <property type="entry name" value="MoaD/ThiS"/>
    <property type="match status" value="1"/>
</dbReference>
<dbReference type="Gene3D" id="3.10.20.30">
    <property type="match status" value="1"/>
</dbReference>
<gene>
    <name evidence="2" type="ORF">UFOPK2975_00885</name>
</gene>
<evidence type="ECO:0000256" key="1">
    <source>
        <dbReference type="ARBA" id="ARBA00022741"/>
    </source>
</evidence>
<dbReference type="InterPro" id="IPR012675">
    <property type="entry name" value="Beta-grasp_dom_sf"/>
</dbReference>
<dbReference type="CDD" id="cd00754">
    <property type="entry name" value="Ubl_MoaD"/>
    <property type="match status" value="1"/>
</dbReference>
<accession>A0A6J6XD11</accession>
<keyword evidence="1" id="KW-0547">Nucleotide-binding</keyword>
<dbReference type="GO" id="GO:1990133">
    <property type="term" value="C:molybdopterin adenylyltransferase complex"/>
    <property type="evidence" value="ECO:0007669"/>
    <property type="project" value="TreeGrafter"/>
</dbReference>
<dbReference type="PANTHER" id="PTHR33359:SF1">
    <property type="entry name" value="MOLYBDOPTERIN SYNTHASE SULFUR CARRIER SUBUNIT"/>
    <property type="match status" value="1"/>
</dbReference>
<dbReference type="AlphaFoldDB" id="A0A6J6XD11"/>
<reference evidence="2" key="1">
    <citation type="submission" date="2020-05" db="EMBL/GenBank/DDBJ databases">
        <authorList>
            <person name="Chiriac C."/>
            <person name="Salcher M."/>
            <person name="Ghai R."/>
            <person name="Kavagutti S V."/>
        </authorList>
    </citation>
    <scope>NUCLEOTIDE SEQUENCE</scope>
</reference>
<dbReference type="InterPro" id="IPR016155">
    <property type="entry name" value="Mopterin_synth/thiamin_S_b"/>
</dbReference>
<name>A0A6J6XD11_9ZZZZ</name>